<dbReference type="SUPFAM" id="SSF50249">
    <property type="entry name" value="Nucleic acid-binding proteins"/>
    <property type="match status" value="1"/>
</dbReference>
<dbReference type="GO" id="GO:0003911">
    <property type="term" value="F:DNA ligase (NAD+) activity"/>
    <property type="evidence" value="ECO:0007669"/>
    <property type="project" value="UniProtKB-EC"/>
</dbReference>
<dbReference type="PANTHER" id="PTHR23389:SF9">
    <property type="entry name" value="DNA LIGASE"/>
    <property type="match status" value="1"/>
</dbReference>
<keyword evidence="10" id="KW-0520">NAD</keyword>
<dbReference type="Gene3D" id="1.10.287.610">
    <property type="entry name" value="Helix hairpin bin"/>
    <property type="match status" value="1"/>
</dbReference>
<protein>
    <recommendedName>
        <fullName evidence="3">DNA ligase (NAD(+))</fullName>
        <ecNumber evidence="3">6.5.1.2</ecNumber>
    </recommendedName>
</protein>
<evidence type="ECO:0000256" key="5">
    <source>
        <dbReference type="ARBA" id="ARBA00022705"/>
    </source>
</evidence>
<dbReference type="PROSITE" id="PS50172">
    <property type="entry name" value="BRCT"/>
    <property type="match status" value="1"/>
</dbReference>
<evidence type="ECO:0000256" key="6">
    <source>
        <dbReference type="ARBA" id="ARBA00022723"/>
    </source>
</evidence>
<evidence type="ECO:0000256" key="4">
    <source>
        <dbReference type="ARBA" id="ARBA00022598"/>
    </source>
</evidence>
<dbReference type="Pfam" id="PF14520">
    <property type="entry name" value="HHH_5"/>
    <property type="match status" value="1"/>
</dbReference>
<dbReference type="CDD" id="cd17748">
    <property type="entry name" value="BRCT_DNA_ligase_like"/>
    <property type="match status" value="1"/>
</dbReference>
<dbReference type="EMBL" id="UOFO01000083">
    <property type="protein sequence ID" value="VAW85922.1"/>
    <property type="molecule type" value="Genomic_DNA"/>
</dbReference>
<dbReference type="NCBIfam" id="NF005932">
    <property type="entry name" value="PRK07956.1"/>
    <property type="match status" value="1"/>
</dbReference>
<evidence type="ECO:0000256" key="2">
    <source>
        <dbReference type="ARBA" id="ARBA00004067"/>
    </source>
</evidence>
<dbReference type="InterPro" id="IPR013840">
    <property type="entry name" value="DNAligase_N"/>
</dbReference>
<dbReference type="Pfam" id="PF01653">
    <property type="entry name" value="DNA_ligase_aden"/>
    <property type="match status" value="1"/>
</dbReference>
<dbReference type="InterPro" id="IPR001357">
    <property type="entry name" value="BRCT_dom"/>
</dbReference>
<evidence type="ECO:0000256" key="10">
    <source>
        <dbReference type="ARBA" id="ARBA00023027"/>
    </source>
</evidence>
<dbReference type="InterPro" id="IPR004150">
    <property type="entry name" value="NAD_DNA_ligase_OB"/>
</dbReference>
<proteinExistence type="inferred from homology"/>
<dbReference type="FunFam" id="1.10.287.610:FF:000002">
    <property type="entry name" value="DNA ligase"/>
    <property type="match status" value="1"/>
</dbReference>
<comment type="catalytic activity">
    <reaction evidence="12">
        <text>NAD(+) + (deoxyribonucleotide)n-3'-hydroxyl + 5'-phospho-(deoxyribonucleotide)m = (deoxyribonucleotide)n+m + AMP + beta-nicotinamide D-nucleotide.</text>
        <dbReference type="EC" id="6.5.1.2"/>
    </reaction>
</comment>
<dbReference type="InterPro" id="IPR018239">
    <property type="entry name" value="DNA_ligase_AS"/>
</dbReference>
<dbReference type="Gene3D" id="6.20.10.30">
    <property type="match status" value="1"/>
</dbReference>
<dbReference type="SMART" id="SM00532">
    <property type="entry name" value="LIGANc"/>
    <property type="match status" value="1"/>
</dbReference>
<dbReference type="FunFam" id="1.10.150.20:FF:000007">
    <property type="entry name" value="DNA ligase"/>
    <property type="match status" value="1"/>
</dbReference>
<comment type="function">
    <text evidence="2">DNA ligase that catalyzes the formation of phosphodiester linkages between 5'-phosphoryl and 3'-hydroxyl groups in double-stranded DNA using NAD as a coenzyme and as the energy source for the reaction. It is essential for DNA replication and repair of damaged DNA.</text>
</comment>
<dbReference type="AlphaFoldDB" id="A0A3B0ZEP6"/>
<dbReference type="InterPro" id="IPR004149">
    <property type="entry name" value="Znf_DNAligase_C4"/>
</dbReference>
<evidence type="ECO:0000256" key="7">
    <source>
        <dbReference type="ARBA" id="ARBA00022763"/>
    </source>
</evidence>
<dbReference type="SUPFAM" id="SSF56091">
    <property type="entry name" value="DNA ligase/mRNA capping enzyme, catalytic domain"/>
    <property type="match status" value="1"/>
</dbReference>
<comment type="cofactor">
    <cofactor evidence="1">
        <name>Mg(2+)</name>
        <dbReference type="ChEBI" id="CHEBI:18420"/>
    </cofactor>
</comment>
<dbReference type="InterPro" id="IPR001679">
    <property type="entry name" value="DNA_ligase"/>
</dbReference>
<evidence type="ECO:0000256" key="1">
    <source>
        <dbReference type="ARBA" id="ARBA00001946"/>
    </source>
</evidence>
<dbReference type="InterPro" id="IPR041663">
    <property type="entry name" value="DisA/LigA_HHH"/>
</dbReference>
<evidence type="ECO:0000256" key="9">
    <source>
        <dbReference type="ARBA" id="ARBA00022842"/>
    </source>
</evidence>
<feature type="domain" description="BRCT" evidence="13">
    <location>
        <begin position="589"/>
        <end position="670"/>
    </location>
</feature>
<dbReference type="InterPro" id="IPR036420">
    <property type="entry name" value="BRCT_dom_sf"/>
</dbReference>
<evidence type="ECO:0000256" key="11">
    <source>
        <dbReference type="ARBA" id="ARBA00023204"/>
    </source>
</evidence>
<dbReference type="SMART" id="SM00278">
    <property type="entry name" value="HhH1"/>
    <property type="match status" value="3"/>
</dbReference>
<evidence type="ECO:0000256" key="12">
    <source>
        <dbReference type="ARBA" id="ARBA00034005"/>
    </source>
</evidence>
<sequence length="670" mass="73710">MSESSSRILALCREINQHNIHYYVRDAPVITDAEYDRLMQELQQLELANPELVTSVSPTQRVGTAPAKAFVELKHAQPMLSLANSFTEDDVIEFVRRAKEGLQSDTVEFVAEPKLDGISLSLRYEQGQLVSAATRGDGVIGENITTNVRTIKSVPLVLMGDGWPDVVEVRGEIVIRVADFKKLNQQRLTADEKVFANPRNAAAGSVRQLDSRITAQRPLTFIPWGMGKCSTPIATTHAAEMAKIALWGFVISDEMKVFHRVDGLLEYYQDVLQRRSLLPYEIDGIVYKVNDIASQQILGFTSRAPRWATAHKLPAQEESTVVLTIDASVGRTGAITPVANLKPVSVGGVVVSRATLHNQDEVERKDVRPGDTVIIRRAGDVIPEVVAVVKDKRPAKTTSAWRMPEQCPRCGSKVERLENESAHRCIGGLYCDAQRAGAFFHYASRGALNIEGLGDKLITQLVEKELICTIADLYQLSVSQLNSLERMGEKSATNLINMIEQTKSTTLPRFIYGLGIAQVGEVTAKQLVGHFGSLNSLMTANEAELQEVRDVGPIVAKSVAHFFQQPHNQTVIQAVIDAGVHWPKPEMTHFEGIFAQQTVVLTGKLEKMSRRAAQEAIEQRGGRVVGSVSEKTDLVVAGESAGSKLIRAQKLNIKVIDEQAMIKMLANKIV</sequence>
<dbReference type="SMART" id="SM00292">
    <property type="entry name" value="BRCT"/>
    <property type="match status" value="1"/>
</dbReference>
<name>A0A3B0ZEP6_9ZZZZ</name>
<keyword evidence="11" id="KW-0234">DNA repair</keyword>
<dbReference type="SUPFAM" id="SSF47781">
    <property type="entry name" value="RuvA domain 2-like"/>
    <property type="match status" value="1"/>
</dbReference>
<dbReference type="Pfam" id="PF03119">
    <property type="entry name" value="DNA_ligase_ZBD"/>
    <property type="match status" value="1"/>
</dbReference>
<dbReference type="InterPro" id="IPR013839">
    <property type="entry name" value="DNAligase_adenylation"/>
</dbReference>
<dbReference type="CDD" id="cd00114">
    <property type="entry name" value="LIGANc"/>
    <property type="match status" value="1"/>
</dbReference>
<dbReference type="InterPro" id="IPR010994">
    <property type="entry name" value="RuvA_2-like"/>
</dbReference>
<dbReference type="PROSITE" id="PS01056">
    <property type="entry name" value="DNA_LIGASE_N2"/>
    <property type="match status" value="1"/>
</dbReference>
<organism evidence="14">
    <name type="scientific">hydrothermal vent metagenome</name>
    <dbReference type="NCBI Taxonomy" id="652676"/>
    <lineage>
        <taxon>unclassified sequences</taxon>
        <taxon>metagenomes</taxon>
        <taxon>ecological metagenomes</taxon>
    </lineage>
</organism>
<accession>A0A3B0ZEP6</accession>
<dbReference type="FunFam" id="3.30.470.30:FF:000001">
    <property type="entry name" value="DNA ligase"/>
    <property type="match status" value="1"/>
</dbReference>
<dbReference type="PROSITE" id="PS01055">
    <property type="entry name" value="DNA_LIGASE_N1"/>
    <property type="match status" value="1"/>
</dbReference>
<dbReference type="InterPro" id="IPR003583">
    <property type="entry name" value="Hlx-hairpin-Hlx_DNA-bd_motif"/>
</dbReference>
<dbReference type="Pfam" id="PF00533">
    <property type="entry name" value="BRCT"/>
    <property type="match status" value="1"/>
</dbReference>
<keyword evidence="6" id="KW-0479">Metal-binding</keyword>
<evidence type="ECO:0000256" key="8">
    <source>
        <dbReference type="ARBA" id="ARBA00022833"/>
    </source>
</evidence>
<dbReference type="Gene3D" id="3.40.50.10190">
    <property type="entry name" value="BRCT domain"/>
    <property type="match status" value="1"/>
</dbReference>
<dbReference type="FunFam" id="2.40.50.140:FF:000012">
    <property type="entry name" value="DNA ligase"/>
    <property type="match status" value="1"/>
</dbReference>
<dbReference type="SUPFAM" id="SSF52113">
    <property type="entry name" value="BRCT domain"/>
    <property type="match status" value="1"/>
</dbReference>
<dbReference type="Pfam" id="PF03120">
    <property type="entry name" value="OB_DNA_ligase"/>
    <property type="match status" value="1"/>
</dbReference>
<keyword evidence="8" id="KW-0862">Zinc</keyword>
<evidence type="ECO:0000259" key="13">
    <source>
        <dbReference type="PROSITE" id="PS50172"/>
    </source>
</evidence>
<dbReference type="GO" id="GO:0046872">
    <property type="term" value="F:metal ion binding"/>
    <property type="evidence" value="ECO:0007669"/>
    <property type="project" value="UniProtKB-KW"/>
</dbReference>
<keyword evidence="7" id="KW-0227">DNA damage</keyword>
<dbReference type="GO" id="GO:0006281">
    <property type="term" value="P:DNA repair"/>
    <property type="evidence" value="ECO:0007669"/>
    <property type="project" value="UniProtKB-KW"/>
</dbReference>
<evidence type="ECO:0000256" key="3">
    <source>
        <dbReference type="ARBA" id="ARBA00012722"/>
    </source>
</evidence>
<dbReference type="Gene3D" id="1.10.150.20">
    <property type="entry name" value="5' to 3' exonuclease, C-terminal subdomain"/>
    <property type="match status" value="2"/>
</dbReference>
<keyword evidence="5" id="KW-0235">DNA replication</keyword>
<evidence type="ECO:0000313" key="14">
    <source>
        <dbReference type="EMBL" id="VAW85922.1"/>
    </source>
</evidence>
<dbReference type="NCBIfam" id="TIGR00575">
    <property type="entry name" value="dnlj"/>
    <property type="match status" value="1"/>
</dbReference>
<keyword evidence="9" id="KW-0460">Magnesium</keyword>
<dbReference type="PANTHER" id="PTHR23389">
    <property type="entry name" value="CHROMOSOME TRANSMISSION FIDELITY FACTOR 18"/>
    <property type="match status" value="1"/>
</dbReference>
<keyword evidence="4 14" id="KW-0436">Ligase</keyword>
<gene>
    <name evidence="14" type="ORF">MNBD_GAMMA16-1707</name>
</gene>
<dbReference type="HAMAP" id="MF_01588">
    <property type="entry name" value="DNA_ligase_A"/>
    <property type="match status" value="1"/>
</dbReference>
<dbReference type="GO" id="GO:0005829">
    <property type="term" value="C:cytosol"/>
    <property type="evidence" value="ECO:0007669"/>
    <property type="project" value="TreeGrafter"/>
</dbReference>
<dbReference type="EC" id="6.5.1.2" evidence="3"/>
<dbReference type="Gene3D" id="2.40.50.140">
    <property type="entry name" value="Nucleic acid-binding proteins"/>
    <property type="match status" value="1"/>
</dbReference>
<dbReference type="Pfam" id="PF12826">
    <property type="entry name" value="HHH_2"/>
    <property type="match status" value="1"/>
</dbReference>
<dbReference type="GO" id="GO:0003677">
    <property type="term" value="F:DNA binding"/>
    <property type="evidence" value="ECO:0007669"/>
    <property type="project" value="InterPro"/>
</dbReference>
<dbReference type="InterPro" id="IPR033136">
    <property type="entry name" value="DNA_ligase_CS"/>
</dbReference>
<dbReference type="Gene3D" id="3.30.470.30">
    <property type="entry name" value="DNA ligase/mRNA capping enzyme"/>
    <property type="match status" value="1"/>
</dbReference>
<dbReference type="PIRSF" id="PIRSF001604">
    <property type="entry name" value="LigA"/>
    <property type="match status" value="1"/>
</dbReference>
<dbReference type="GO" id="GO:0006260">
    <property type="term" value="P:DNA replication"/>
    <property type="evidence" value="ECO:0007669"/>
    <property type="project" value="UniProtKB-KW"/>
</dbReference>
<reference evidence="14" key="1">
    <citation type="submission" date="2018-06" db="EMBL/GenBank/DDBJ databases">
        <authorList>
            <person name="Zhirakovskaya E."/>
        </authorList>
    </citation>
    <scope>NUCLEOTIDE SEQUENCE</scope>
</reference>
<dbReference type="FunFam" id="1.10.150.20:FF:000006">
    <property type="entry name" value="DNA ligase"/>
    <property type="match status" value="1"/>
</dbReference>
<dbReference type="InterPro" id="IPR012340">
    <property type="entry name" value="NA-bd_OB-fold"/>
</dbReference>